<accession>R7SIS5</accession>
<dbReference type="EMBL" id="JH718203">
    <property type="protein sequence ID" value="EJC97514.1"/>
    <property type="molecule type" value="Genomic_DNA"/>
</dbReference>
<dbReference type="AlphaFoldDB" id="R7SIS5"/>
<reference evidence="2" key="1">
    <citation type="journal article" date="2012" name="Science">
        <title>The Paleozoic origin of enzymatic lignin decomposition reconstructed from 31 fungal genomes.</title>
        <authorList>
            <person name="Floudas D."/>
            <person name="Binder M."/>
            <person name="Riley R."/>
            <person name="Barry K."/>
            <person name="Blanchette R.A."/>
            <person name="Henrissat B."/>
            <person name="Martinez A.T."/>
            <person name="Otillar R."/>
            <person name="Spatafora J.W."/>
            <person name="Yadav J.S."/>
            <person name="Aerts A."/>
            <person name="Benoit I."/>
            <person name="Boyd A."/>
            <person name="Carlson A."/>
            <person name="Copeland A."/>
            <person name="Coutinho P.M."/>
            <person name="de Vries R.P."/>
            <person name="Ferreira P."/>
            <person name="Findley K."/>
            <person name="Foster B."/>
            <person name="Gaskell J."/>
            <person name="Glotzer D."/>
            <person name="Gorecki P."/>
            <person name="Heitman J."/>
            <person name="Hesse C."/>
            <person name="Hori C."/>
            <person name="Igarashi K."/>
            <person name="Jurgens J.A."/>
            <person name="Kallen N."/>
            <person name="Kersten P."/>
            <person name="Kohler A."/>
            <person name="Kuees U."/>
            <person name="Kumar T.K.A."/>
            <person name="Kuo A."/>
            <person name="LaButti K."/>
            <person name="Larrondo L.F."/>
            <person name="Lindquist E."/>
            <person name="Ling A."/>
            <person name="Lombard V."/>
            <person name="Lucas S."/>
            <person name="Lundell T."/>
            <person name="Martin R."/>
            <person name="McLaughlin D.J."/>
            <person name="Morgenstern I."/>
            <person name="Morin E."/>
            <person name="Murat C."/>
            <person name="Nagy L.G."/>
            <person name="Nolan M."/>
            <person name="Ohm R.A."/>
            <person name="Patyshakuliyeva A."/>
            <person name="Rokas A."/>
            <person name="Ruiz-Duenas F.J."/>
            <person name="Sabat G."/>
            <person name="Salamov A."/>
            <person name="Samejima M."/>
            <person name="Schmutz J."/>
            <person name="Slot J.C."/>
            <person name="St John F."/>
            <person name="Stenlid J."/>
            <person name="Sun H."/>
            <person name="Sun S."/>
            <person name="Syed K."/>
            <person name="Tsang A."/>
            <person name="Wiebenga A."/>
            <person name="Young D."/>
            <person name="Pisabarro A."/>
            <person name="Eastwood D.C."/>
            <person name="Martin F."/>
            <person name="Cullen D."/>
            <person name="Grigoriev I.V."/>
            <person name="Hibbett D.S."/>
        </authorList>
    </citation>
    <scope>NUCLEOTIDE SEQUENCE [LARGE SCALE GENOMIC DNA]</scope>
    <source>
        <strain evidence="2">MF3/22</strain>
    </source>
</reference>
<keyword evidence="2" id="KW-1185">Reference proteome</keyword>
<name>R7SIS5_FOMME</name>
<dbReference type="OMA" id="KNAVHHE"/>
<evidence type="ECO:0000313" key="2">
    <source>
        <dbReference type="Proteomes" id="UP000053630"/>
    </source>
</evidence>
<sequence length="203" mass="23254">RILYMNMVGSLQYIADCTQPNIVFITSQLVKYLKCPSMLHYNTIVYCIHYLKGTKDKWLLLGQGNHNNIISYTNTDKNNKAISGYTFFLGESLISWSSKGQKLVSLSTYKVELIVLSNGIQEAIVLQCLAEEILQISDTPTNIYCNNQVVIKSIEVDKTKYSTQTKHIGLQYNFVKCYVEEQLINIKYVQTDEQRVDILTKSL</sequence>
<protein>
    <recommendedName>
        <fullName evidence="3">Copia protein</fullName>
    </recommendedName>
</protein>
<proteinExistence type="predicted"/>
<feature type="non-terminal residue" evidence="1">
    <location>
        <position position="1"/>
    </location>
</feature>
<dbReference type="PANTHER" id="PTHR11439:SF483">
    <property type="entry name" value="PEPTIDE SYNTHASE GLIP-LIKE, PUTATIVE (AFU_ORTHOLOGUE AFUA_3G12920)-RELATED"/>
    <property type="match status" value="1"/>
</dbReference>
<gene>
    <name evidence="1" type="ORF">FOMMEDRAFT_49735</name>
</gene>
<dbReference type="GeneID" id="18679368"/>
<evidence type="ECO:0008006" key="3">
    <source>
        <dbReference type="Google" id="ProtNLM"/>
    </source>
</evidence>
<dbReference type="OrthoDB" id="3344688at2759"/>
<feature type="non-terminal residue" evidence="1">
    <location>
        <position position="203"/>
    </location>
</feature>
<dbReference type="PANTHER" id="PTHR11439">
    <property type="entry name" value="GAG-POL-RELATED RETROTRANSPOSON"/>
    <property type="match status" value="1"/>
</dbReference>
<dbReference type="eggNOG" id="KOG0017">
    <property type="taxonomic scope" value="Eukaryota"/>
</dbReference>
<dbReference type="CDD" id="cd09272">
    <property type="entry name" value="RNase_HI_RT_Ty1"/>
    <property type="match status" value="1"/>
</dbReference>
<organism evidence="1 2">
    <name type="scientific">Fomitiporia mediterranea (strain MF3/22)</name>
    <name type="common">Grapevine white-rot fungus</name>
    <dbReference type="NCBI Taxonomy" id="694068"/>
    <lineage>
        <taxon>Eukaryota</taxon>
        <taxon>Fungi</taxon>
        <taxon>Dikarya</taxon>
        <taxon>Basidiomycota</taxon>
        <taxon>Agaricomycotina</taxon>
        <taxon>Agaricomycetes</taxon>
        <taxon>Hymenochaetales</taxon>
        <taxon>Hymenochaetaceae</taxon>
        <taxon>Fomitiporia</taxon>
    </lineage>
</organism>
<evidence type="ECO:0000313" key="1">
    <source>
        <dbReference type="EMBL" id="EJC97514.1"/>
    </source>
</evidence>
<dbReference type="Proteomes" id="UP000053630">
    <property type="component" value="Unassembled WGS sequence"/>
</dbReference>
<dbReference type="KEGG" id="fme:FOMMEDRAFT_49735"/>
<dbReference type="RefSeq" id="XP_007272223.1">
    <property type="nucleotide sequence ID" value="XM_007272161.1"/>
</dbReference>